<protein>
    <submittedName>
        <fullName evidence="1">Uncharacterized protein</fullName>
    </submittedName>
</protein>
<gene>
    <name evidence="1" type="primary">RvY_11060-1</name>
    <name evidence="1" type="synonym">RvY_11060.1</name>
    <name evidence="1" type="ORF">RvY_11060</name>
</gene>
<organism evidence="1 2">
    <name type="scientific">Ramazzottius varieornatus</name>
    <name type="common">Water bear</name>
    <name type="synonym">Tardigrade</name>
    <dbReference type="NCBI Taxonomy" id="947166"/>
    <lineage>
        <taxon>Eukaryota</taxon>
        <taxon>Metazoa</taxon>
        <taxon>Ecdysozoa</taxon>
        <taxon>Tardigrada</taxon>
        <taxon>Eutardigrada</taxon>
        <taxon>Parachela</taxon>
        <taxon>Hypsibioidea</taxon>
        <taxon>Ramazzottiidae</taxon>
        <taxon>Ramazzottius</taxon>
    </lineage>
</organism>
<dbReference type="Proteomes" id="UP000186922">
    <property type="component" value="Unassembled WGS sequence"/>
</dbReference>
<accession>A0A1D1VJ97</accession>
<evidence type="ECO:0000313" key="2">
    <source>
        <dbReference type="Proteomes" id="UP000186922"/>
    </source>
</evidence>
<comment type="caution">
    <text evidence="1">The sequence shown here is derived from an EMBL/GenBank/DDBJ whole genome shotgun (WGS) entry which is preliminary data.</text>
</comment>
<proteinExistence type="predicted"/>
<keyword evidence="2" id="KW-1185">Reference proteome</keyword>
<sequence length="123" mass="14388">MWSSHHVDFQFCFCLTIYFYSTAGAMCRSVANGLLQPRKFWNLVPFLRFNYKRPTIIKNATTWGPFNCIKRCVTSSRHHGRTRFRIGSHVQKYSKLVAYGVTAKQPVEPPFAKTARVQARWRL</sequence>
<evidence type="ECO:0000313" key="1">
    <source>
        <dbReference type="EMBL" id="GAV00173.1"/>
    </source>
</evidence>
<dbReference type="EMBL" id="BDGG01000006">
    <property type="protein sequence ID" value="GAV00173.1"/>
    <property type="molecule type" value="Genomic_DNA"/>
</dbReference>
<dbReference type="AlphaFoldDB" id="A0A1D1VJ97"/>
<name>A0A1D1VJ97_RAMVA</name>
<reference evidence="1 2" key="1">
    <citation type="journal article" date="2016" name="Nat. Commun.">
        <title>Extremotolerant tardigrade genome and improved radiotolerance of human cultured cells by tardigrade-unique protein.</title>
        <authorList>
            <person name="Hashimoto T."/>
            <person name="Horikawa D.D."/>
            <person name="Saito Y."/>
            <person name="Kuwahara H."/>
            <person name="Kozuka-Hata H."/>
            <person name="Shin-I T."/>
            <person name="Minakuchi Y."/>
            <person name="Ohishi K."/>
            <person name="Motoyama A."/>
            <person name="Aizu T."/>
            <person name="Enomoto A."/>
            <person name="Kondo K."/>
            <person name="Tanaka S."/>
            <person name="Hara Y."/>
            <person name="Koshikawa S."/>
            <person name="Sagara H."/>
            <person name="Miura T."/>
            <person name="Yokobori S."/>
            <person name="Miyagawa K."/>
            <person name="Suzuki Y."/>
            <person name="Kubo T."/>
            <person name="Oyama M."/>
            <person name="Kohara Y."/>
            <person name="Fujiyama A."/>
            <person name="Arakawa K."/>
            <person name="Katayama T."/>
            <person name="Toyoda A."/>
            <person name="Kunieda T."/>
        </authorList>
    </citation>
    <scope>NUCLEOTIDE SEQUENCE [LARGE SCALE GENOMIC DNA]</scope>
    <source>
        <strain evidence="1 2">YOKOZUNA-1</strain>
    </source>
</reference>